<evidence type="ECO:0000313" key="2">
    <source>
        <dbReference type="Proteomes" id="UP000543379"/>
    </source>
</evidence>
<dbReference type="RefSeq" id="WP_185381736.1">
    <property type="nucleotide sequence ID" value="NZ_JAAROV010000001.1"/>
</dbReference>
<dbReference type="EMBL" id="JAAROV010000001">
    <property type="protein sequence ID" value="MBC1315234.1"/>
    <property type="molecule type" value="Genomic_DNA"/>
</dbReference>
<dbReference type="AlphaFoldDB" id="A0A841XJ99"/>
<accession>A0A841XJ99</accession>
<reference evidence="1 2" key="1">
    <citation type="submission" date="2020-03" db="EMBL/GenBank/DDBJ databases">
        <title>Soil Listeria distribution.</title>
        <authorList>
            <person name="Liao J."/>
            <person name="Wiedmann M."/>
        </authorList>
    </citation>
    <scope>NUCLEOTIDE SEQUENCE [LARGE SCALE GENOMIC DNA]</scope>
    <source>
        <strain evidence="1 2">FSL L7-1816</strain>
    </source>
</reference>
<gene>
    <name evidence="1" type="ORF">HB811_00500</name>
</gene>
<comment type="caution">
    <text evidence="1">The sequence shown here is derived from an EMBL/GenBank/DDBJ whole genome shotgun (WGS) entry which is preliminary data.</text>
</comment>
<evidence type="ECO:0008006" key="3">
    <source>
        <dbReference type="Google" id="ProtNLM"/>
    </source>
</evidence>
<evidence type="ECO:0000313" key="1">
    <source>
        <dbReference type="EMBL" id="MBC1315234.1"/>
    </source>
</evidence>
<dbReference type="Proteomes" id="UP000543379">
    <property type="component" value="Unassembled WGS sequence"/>
</dbReference>
<sequence length="300" mass="33543">MKRKVSMILGFLVMLFIVITPNPIVNAEETSDSSIHSLYQEAIEAGKVDVNKYSYNAFQENYNLVKKDYDIWKNTIGQDLTYNQWFGDIANYGAFPDGEGHAPSEKKTGNLLQASQTTNGEKLKNAIQKGDILIISSGGFGHAAIATSDNYILEMSGGGNILNWAAFKISNNNNQFSKHNWIFGVKEQGVKSSKHINNWIQLWRIPDKSMANRCANYADKTFWNSQQKYTKNRYIDYRVTGATTTLNPNYCSKLIFQAYYYGSGSASVIQPSMVGLSFISPGALPNVFTGKYAPYKVGTY</sequence>
<protein>
    <recommendedName>
        <fullName evidence="3">Amidase domain-containing protein</fullName>
    </recommendedName>
</protein>
<name>A0A841XJ99_9LIST</name>
<proteinExistence type="predicted"/>
<organism evidence="1 2">
    <name type="scientific">Listeria booriae</name>
    <dbReference type="NCBI Taxonomy" id="1552123"/>
    <lineage>
        <taxon>Bacteria</taxon>
        <taxon>Bacillati</taxon>
        <taxon>Bacillota</taxon>
        <taxon>Bacilli</taxon>
        <taxon>Bacillales</taxon>
        <taxon>Listeriaceae</taxon>
        <taxon>Listeria</taxon>
    </lineage>
</organism>